<proteinExistence type="predicted"/>
<feature type="transmembrane region" description="Helical" evidence="6">
    <location>
        <begin position="184"/>
        <end position="207"/>
    </location>
</feature>
<feature type="transmembrane region" description="Helical" evidence="6">
    <location>
        <begin position="62"/>
        <end position="82"/>
    </location>
</feature>
<dbReference type="PANTHER" id="PTHR30086:SF20">
    <property type="entry name" value="ARGININE EXPORTER PROTEIN ARGO-RELATED"/>
    <property type="match status" value="1"/>
</dbReference>
<gene>
    <name evidence="7" type="ORF">SAMN02982985_01899</name>
</gene>
<evidence type="ECO:0000313" key="8">
    <source>
        <dbReference type="Proteomes" id="UP000199470"/>
    </source>
</evidence>
<evidence type="ECO:0000256" key="6">
    <source>
        <dbReference type="SAM" id="Phobius"/>
    </source>
</evidence>
<name>A0A1I4LDP6_9BURK</name>
<feature type="transmembrane region" description="Helical" evidence="6">
    <location>
        <begin position="219"/>
        <end position="237"/>
    </location>
</feature>
<dbReference type="InterPro" id="IPR001123">
    <property type="entry name" value="LeuE-type"/>
</dbReference>
<keyword evidence="5 6" id="KW-0472">Membrane</keyword>
<keyword evidence="4 6" id="KW-1133">Transmembrane helix</keyword>
<organism evidence="7 8">
    <name type="scientific">Rugamonas rubra</name>
    <dbReference type="NCBI Taxonomy" id="758825"/>
    <lineage>
        <taxon>Bacteria</taxon>
        <taxon>Pseudomonadati</taxon>
        <taxon>Pseudomonadota</taxon>
        <taxon>Betaproteobacteria</taxon>
        <taxon>Burkholderiales</taxon>
        <taxon>Oxalobacteraceae</taxon>
        <taxon>Telluria group</taxon>
        <taxon>Rugamonas</taxon>
    </lineage>
</organism>
<dbReference type="PANTHER" id="PTHR30086">
    <property type="entry name" value="ARGININE EXPORTER PROTEIN ARGO"/>
    <property type="match status" value="1"/>
</dbReference>
<comment type="subcellular location">
    <subcellularLocation>
        <location evidence="1">Cell membrane</location>
        <topology evidence="1">Multi-pass membrane protein</topology>
    </subcellularLocation>
</comment>
<dbReference type="Proteomes" id="UP000199470">
    <property type="component" value="Unassembled WGS sequence"/>
</dbReference>
<feature type="transmembrane region" description="Helical" evidence="6">
    <location>
        <begin position="6"/>
        <end position="28"/>
    </location>
</feature>
<evidence type="ECO:0000256" key="3">
    <source>
        <dbReference type="ARBA" id="ARBA00022692"/>
    </source>
</evidence>
<dbReference type="GO" id="GO:0015171">
    <property type="term" value="F:amino acid transmembrane transporter activity"/>
    <property type="evidence" value="ECO:0007669"/>
    <property type="project" value="TreeGrafter"/>
</dbReference>
<accession>A0A1I4LDP6</accession>
<dbReference type="Pfam" id="PF01810">
    <property type="entry name" value="LysE"/>
    <property type="match status" value="1"/>
</dbReference>
<keyword evidence="8" id="KW-1185">Reference proteome</keyword>
<dbReference type="EMBL" id="FOTW01000009">
    <property type="protein sequence ID" value="SFL89134.1"/>
    <property type="molecule type" value="Genomic_DNA"/>
</dbReference>
<evidence type="ECO:0000256" key="2">
    <source>
        <dbReference type="ARBA" id="ARBA00022475"/>
    </source>
</evidence>
<reference evidence="7 8" key="1">
    <citation type="submission" date="2016-10" db="EMBL/GenBank/DDBJ databases">
        <authorList>
            <person name="de Groot N.N."/>
        </authorList>
    </citation>
    <scope>NUCLEOTIDE SEQUENCE [LARGE SCALE GENOMIC DNA]</scope>
    <source>
        <strain evidence="7 8">ATCC 43154</strain>
    </source>
</reference>
<keyword evidence="3 6" id="KW-0812">Transmembrane</keyword>
<evidence type="ECO:0000256" key="5">
    <source>
        <dbReference type="ARBA" id="ARBA00023136"/>
    </source>
</evidence>
<protein>
    <submittedName>
        <fullName evidence="7">L-lysine exporter family protein LysE/ArgO</fullName>
    </submittedName>
</protein>
<dbReference type="STRING" id="758825.SAMN02982985_01899"/>
<evidence type="ECO:0000256" key="1">
    <source>
        <dbReference type="ARBA" id="ARBA00004651"/>
    </source>
</evidence>
<evidence type="ECO:0000313" key="7">
    <source>
        <dbReference type="EMBL" id="SFL89134.1"/>
    </source>
</evidence>
<dbReference type="RefSeq" id="WP_174900470.1">
    <property type="nucleotide sequence ID" value="NZ_FOTW01000009.1"/>
</dbReference>
<sequence>MLSSVFFKGIGLGGSLIIAIGAQNAFLLKQGLQGRHVLLCAAVCMGCDILLIGLGVSSVGRVVASNAALLGLIRVAGALFLFEYGRRAVWAAWRPSGLDPLAPGAATFATAPSGAAVSAPAPLAVSAKAPAAAPGPASAALTRRGPALRTALALSLLNPHAWLDTVVLLGAIGAQQPGETGRYVFAAGAMSASLLWFSCLGLGARLLAPLFALPHAWRVLDGLIAATMWGIALSLVWP</sequence>
<dbReference type="GO" id="GO:0005886">
    <property type="term" value="C:plasma membrane"/>
    <property type="evidence" value="ECO:0007669"/>
    <property type="project" value="UniProtKB-SubCell"/>
</dbReference>
<dbReference type="AlphaFoldDB" id="A0A1I4LDP6"/>
<feature type="transmembrane region" description="Helical" evidence="6">
    <location>
        <begin position="37"/>
        <end position="56"/>
    </location>
</feature>
<evidence type="ECO:0000256" key="4">
    <source>
        <dbReference type="ARBA" id="ARBA00022989"/>
    </source>
</evidence>
<keyword evidence="2" id="KW-1003">Cell membrane</keyword>